<dbReference type="InterPro" id="IPR027417">
    <property type="entry name" value="P-loop_NTPase"/>
</dbReference>
<evidence type="ECO:0000256" key="1">
    <source>
        <dbReference type="SAM" id="Coils"/>
    </source>
</evidence>
<feature type="region of interest" description="Disordered" evidence="2">
    <location>
        <begin position="298"/>
        <end position="318"/>
    </location>
</feature>
<keyword evidence="1" id="KW-0175">Coiled coil</keyword>
<organism evidence="4 5">
    <name type="scientific">Bergeyella zoohelcum</name>
    <dbReference type="NCBI Taxonomy" id="1015"/>
    <lineage>
        <taxon>Bacteria</taxon>
        <taxon>Pseudomonadati</taxon>
        <taxon>Bacteroidota</taxon>
        <taxon>Flavobacteriia</taxon>
        <taxon>Flavobacteriales</taxon>
        <taxon>Weeksellaceae</taxon>
        <taxon>Bergeyella</taxon>
    </lineage>
</organism>
<protein>
    <submittedName>
        <fullName evidence="4">Nuclease sbcCD subunit C</fullName>
    </submittedName>
</protein>
<gene>
    <name evidence="4" type="primary">sbcC</name>
    <name evidence="4" type="ORF">NCTC11661_00953</name>
</gene>
<accession>A0A376C082</accession>
<reference evidence="4 5" key="1">
    <citation type="submission" date="2018-06" db="EMBL/GenBank/DDBJ databases">
        <authorList>
            <consortium name="Pathogen Informatics"/>
            <person name="Doyle S."/>
        </authorList>
    </citation>
    <scope>NUCLEOTIDE SEQUENCE [LARGE SCALE GENOMIC DNA]</scope>
    <source>
        <strain evidence="4 5">NCTC11661</strain>
    </source>
</reference>
<dbReference type="AlphaFoldDB" id="A0A376C082"/>
<feature type="coiled-coil region" evidence="1">
    <location>
        <begin position="758"/>
        <end position="785"/>
    </location>
</feature>
<dbReference type="PANTHER" id="PTHR32114">
    <property type="entry name" value="ABC TRANSPORTER ABCH.3"/>
    <property type="match status" value="1"/>
</dbReference>
<name>A0A376C082_9FLAO</name>
<dbReference type="Pfam" id="PF13476">
    <property type="entry name" value="AAA_23"/>
    <property type="match status" value="1"/>
</dbReference>
<dbReference type="GO" id="GO:0016887">
    <property type="term" value="F:ATP hydrolysis activity"/>
    <property type="evidence" value="ECO:0007669"/>
    <property type="project" value="InterPro"/>
</dbReference>
<evidence type="ECO:0000313" key="4">
    <source>
        <dbReference type="EMBL" id="SSZ55571.1"/>
    </source>
</evidence>
<evidence type="ECO:0000313" key="5">
    <source>
        <dbReference type="Proteomes" id="UP000255515"/>
    </source>
</evidence>
<dbReference type="GO" id="GO:0006302">
    <property type="term" value="P:double-strand break repair"/>
    <property type="evidence" value="ECO:0007669"/>
    <property type="project" value="InterPro"/>
</dbReference>
<dbReference type="SUPFAM" id="SSF52540">
    <property type="entry name" value="P-loop containing nucleoside triphosphate hydrolases"/>
    <property type="match status" value="1"/>
</dbReference>
<proteinExistence type="predicted"/>
<dbReference type="PANTHER" id="PTHR32114:SF2">
    <property type="entry name" value="ABC TRANSPORTER ABCH.3"/>
    <property type="match status" value="1"/>
</dbReference>
<dbReference type="EMBL" id="UFTJ01000002">
    <property type="protein sequence ID" value="SSZ55571.1"/>
    <property type="molecule type" value="Genomic_DNA"/>
</dbReference>
<dbReference type="InterPro" id="IPR038729">
    <property type="entry name" value="Rad50/SbcC_AAA"/>
</dbReference>
<dbReference type="Pfam" id="PF13558">
    <property type="entry name" value="SbcC_Walker_B"/>
    <property type="match status" value="1"/>
</dbReference>
<feature type="coiled-coil region" evidence="1">
    <location>
        <begin position="375"/>
        <end position="439"/>
    </location>
</feature>
<feature type="coiled-coil region" evidence="1">
    <location>
        <begin position="186"/>
        <end position="238"/>
    </location>
</feature>
<dbReference type="RefSeq" id="WP_002689194.1">
    <property type="nucleotide sequence ID" value="NZ_UFTJ01000002.1"/>
</dbReference>
<feature type="coiled-coil region" evidence="1">
    <location>
        <begin position="525"/>
        <end position="580"/>
    </location>
</feature>
<feature type="coiled-coil region" evidence="1">
    <location>
        <begin position="615"/>
        <end position="649"/>
    </location>
</feature>
<feature type="domain" description="Rad50/SbcC-type AAA" evidence="3">
    <location>
        <begin position="5"/>
        <end position="237"/>
    </location>
</feature>
<dbReference type="Proteomes" id="UP000255515">
    <property type="component" value="Unassembled WGS sequence"/>
</dbReference>
<evidence type="ECO:0000259" key="3">
    <source>
        <dbReference type="Pfam" id="PF13476"/>
    </source>
</evidence>
<dbReference type="Gene3D" id="3.40.50.300">
    <property type="entry name" value="P-loop containing nucleotide triphosphate hydrolases"/>
    <property type="match status" value="2"/>
</dbReference>
<evidence type="ECO:0000256" key="2">
    <source>
        <dbReference type="SAM" id="MobiDB-lite"/>
    </source>
</evidence>
<sequence>MIPISLTIEGLYSYQKRQTIDFTQLTSAGLFGIFGAVGSGKSSILEAITFALYGETERLNSRDERSYNMMNLKSKKSFIEFEFINHENKSFKIQRKYKRNSKKFEEITRGNTTFYEQKEGIWIPLHHTNAEKIIGISYQNFKRTIIIPQGKFRDFIELGNKDRTEMMKEIFHLHRFDLQENVKKIHQKTQEEADVLKGRLEGYQEVSQEKITHQKDALKNQKEKLHNIQNQYNTLNSIFQKLQLVKADFDVLNAKKEQLKTLKTKEENINFRRIQLNQYKKWHNDFKPLLEEEEKLSKSLKDKEENLKNTRKSIKETEKNRDEIHEKLKKIQHSFDLLAEKKEELEDLKRISEIITFQSDIKTLDESLLKGQQYIDQQNELKKTLDEDLLKIEKEIQSLKLQKIDTQTITEVGQWFQSLKNKTQHLKEKQNAIHEKQGEINVIYEKMKFPNSNTEDLEKHFDAQLTGLLQQKKEQEKIKNHLEVQKKLSQYSENLHHGEPCPLCGALEHPSIHTTEDVSSQILEVEKLLENIHEQEIELQKIISQEKTFLSQKNLLSEQVIADKKTLEQIQNEINTLKNNFHWEDFHPENEAAFEQKRNLTIQAEKKIHEKEQLLHTKKSELSKHEALIQKAQKKIENIHAEKINTSAKIQHSQSLMKQLSFYDFKNATTEQIHSQLENQALWIEKIANEHQLLTQKQNEIIPILASEKTTEKHLSEEINHLQLELNKNQENIHQQLSTHNINTIQEVREGLALRLNIEKEEQEINDFELQLKTLMNFISELEKKHSDTVFNARDFEQKEIEILQLTHDLDLHKTQTAKIETELERLEKNWKTKLELEKKSEKIHRRLENLHTLKGLFKGGAFVEYASFIFLKQLCENANIRFQKMTKNQLAIQFSEKNNFEIIDYLNEGRVRNVKTLSGGQYFQVALCLALALAETVQAHSKTKQNFFFIDEGFGTLDSESVHIVFETLSNLRKENRIVGIISHVNELKEQIPATLQVIKTAEGSIISMDE</sequence>